<sequence length="330" mass="34721">MRDILLELHKSEIQGLLDLSTGAKAIRQAYIAQAQGCVQVPEVTYLGFEEVNGDCHVKSGHIDGTEGFVVKIATGFYNNPSQGLASSNGLNLLFCAKTGQTLALLKDEGWLTDIRTGLGGALTTLALARADFSRVLIVGAGLQAEHQARCLQYLSSNPGITYEIWARRPDQAEQTAQRLRSDGIEASAASDLQEACKQADVIITTTPTKTPLVQSSWVAPGTHITAIGADCPGKQELEADLVLRADLCLCDLAAQSLSHGEFQTAAAAGKLSTKTVIPIGAVLSGDHPGRTNDAQITIADLTGLAVQDAAVSLSVYRAAQTGKPNEGTIT</sequence>
<protein>
    <submittedName>
        <fullName evidence="1">Ornithine cyclodeaminase family protein</fullName>
        <ecNumber evidence="1">4.3.1.12</ecNumber>
    </submittedName>
</protein>
<evidence type="ECO:0000313" key="1">
    <source>
        <dbReference type="EMBL" id="KAE9629319.1"/>
    </source>
</evidence>
<dbReference type="GO" id="GO:0008473">
    <property type="term" value="F:ornithine cyclodeaminase activity"/>
    <property type="evidence" value="ECO:0007669"/>
    <property type="project" value="UniProtKB-EC"/>
</dbReference>
<dbReference type="Gene3D" id="3.40.50.720">
    <property type="entry name" value="NAD(P)-binding Rossmann-like Domain"/>
    <property type="match status" value="1"/>
</dbReference>
<dbReference type="InterPro" id="IPR023401">
    <property type="entry name" value="ODC_N"/>
</dbReference>
<dbReference type="InterPro" id="IPR036291">
    <property type="entry name" value="NAD(P)-bd_dom_sf"/>
</dbReference>
<dbReference type="PIRSF" id="PIRSF001439">
    <property type="entry name" value="CryM"/>
    <property type="match status" value="1"/>
</dbReference>
<dbReference type="Pfam" id="PF02423">
    <property type="entry name" value="OCD_Mu_crystall"/>
    <property type="match status" value="1"/>
</dbReference>
<dbReference type="EMBL" id="WSFO01000007">
    <property type="protein sequence ID" value="KAE9629319.1"/>
    <property type="molecule type" value="Genomic_DNA"/>
</dbReference>
<dbReference type="Gene3D" id="3.30.1780.10">
    <property type="entry name" value="ornithine cyclodeaminase, domain 1"/>
    <property type="match status" value="1"/>
</dbReference>
<dbReference type="GO" id="GO:0005737">
    <property type="term" value="C:cytoplasm"/>
    <property type="evidence" value="ECO:0007669"/>
    <property type="project" value="TreeGrafter"/>
</dbReference>
<dbReference type="PANTHER" id="PTHR13812">
    <property type="entry name" value="KETIMINE REDUCTASE MU-CRYSTALLIN"/>
    <property type="match status" value="1"/>
</dbReference>
<proteinExistence type="predicted"/>
<organism evidence="1 2">
    <name type="scientific">Parasedimentitalea maritima</name>
    <dbReference type="NCBI Taxonomy" id="2578117"/>
    <lineage>
        <taxon>Bacteria</taxon>
        <taxon>Pseudomonadati</taxon>
        <taxon>Pseudomonadota</taxon>
        <taxon>Alphaproteobacteria</taxon>
        <taxon>Rhodobacterales</taxon>
        <taxon>Paracoccaceae</taxon>
        <taxon>Parasedimentitalea</taxon>
    </lineage>
</organism>
<dbReference type="EC" id="4.3.1.12" evidence="1"/>
<reference evidence="1 2" key="1">
    <citation type="submission" date="2019-12" db="EMBL/GenBank/DDBJ databases">
        <authorList>
            <person name="Zhang Y.-J."/>
        </authorList>
    </citation>
    <scope>NUCLEOTIDE SEQUENCE [LARGE SCALE GENOMIC DNA]</scope>
    <source>
        <strain evidence="1 2">H18S-6</strain>
    </source>
</reference>
<dbReference type="InterPro" id="IPR003462">
    <property type="entry name" value="ODC_Mu_crystall"/>
</dbReference>
<name>A0A6A4RHL7_9RHOB</name>
<comment type="caution">
    <text evidence="1">The sequence shown here is derived from an EMBL/GenBank/DDBJ whole genome shotgun (WGS) entry which is preliminary data.</text>
</comment>
<keyword evidence="1" id="KW-0456">Lyase</keyword>
<dbReference type="PANTHER" id="PTHR13812:SF19">
    <property type="entry name" value="KETIMINE REDUCTASE MU-CRYSTALLIN"/>
    <property type="match status" value="1"/>
</dbReference>
<evidence type="ECO:0000313" key="2">
    <source>
        <dbReference type="Proteomes" id="UP000441586"/>
    </source>
</evidence>
<dbReference type="Proteomes" id="UP000441586">
    <property type="component" value="Unassembled WGS sequence"/>
</dbReference>
<gene>
    <name evidence="1" type="ORF">GP644_12955</name>
</gene>
<accession>A0A6A4RHL7</accession>
<dbReference type="AlphaFoldDB" id="A0A6A4RHL7"/>
<dbReference type="SUPFAM" id="SSF51735">
    <property type="entry name" value="NAD(P)-binding Rossmann-fold domains"/>
    <property type="match status" value="1"/>
</dbReference>